<dbReference type="AlphaFoldDB" id="A0A9P7RW85"/>
<sequence>MLSTIAAISKTRVWDTSPPPLSALAHWIVIHTILRRMFIIFTEHPATSDGQSGPGSRNATVHHEISVAQYSLHNWLKSWMNSPETPKVVGEDEEPPFMQHALPFYWLGQVALMAYREGLAPFQPQTTQTLELRFLLVKQWLFHIRRFLKQSGNAPTLAWDELMRIRLQSWQADTTDEREGLLGFFEPT</sequence>
<comment type="caution">
    <text evidence="1">The sequence shown here is derived from an EMBL/GenBank/DDBJ whole genome shotgun (WGS) entry which is preliminary data.</text>
</comment>
<dbReference type="Proteomes" id="UP001049176">
    <property type="component" value="Chromosome 6"/>
</dbReference>
<dbReference type="GeneID" id="66079089"/>
<protein>
    <submittedName>
        <fullName evidence="1">Uncharacterized protein</fullName>
    </submittedName>
</protein>
<gene>
    <name evidence="1" type="ORF">E1B28_010013</name>
</gene>
<evidence type="ECO:0000313" key="1">
    <source>
        <dbReference type="EMBL" id="KAG7090941.1"/>
    </source>
</evidence>
<organism evidence="1 2">
    <name type="scientific">Marasmius oreades</name>
    <name type="common">fairy-ring Marasmius</name>
    <dbReference type="NCBI Taxonomy" id="181124"/>
    <lineage>
        <taxon>Eukaryota</taxon>
        <taxon>Fungi</taxon>
        <taxon>Dikarya</taxon>
        <taxon>Basidiomycota</taxon>
        <taxon>Agaricomycotina</taxon>
        <taxon>Agaricomycetes</taxon>
        <taxon>Agaricomycetidae</taxon>
        <taxon>Agaricales</taxon>
        <taxon>Marasmiineae</taxon>
        <taxon>Marasmiaceae</taxon>
        <taxon>Marasmius</taxon>
    </lineage>
</organism>
<accession>A0A9P7RW85</accession>
<evidence type="ECO:0000313" key="2">
    <source>
        <dbReference type="Proteomes" id="UP001049176"/>
    </source>
</evidence>
<name>A0A9P7RW85_9AGAR</name>
<dbReference type="OrthoDB" id="1405595at2759"/>
<reference evidence="1" key="1">
    <citation type="journal article" date="2021" name="Genome Biol. Evol.">
        <title>The assembled and annotated genome of the fairy-ring fungus Marasmius oreades.</title>
        <authorList>
            <person name="Hiltunen M."/>
            <person name="Ament-Velasquez S.L."/>
            <person name="Johannesson H."/>
        </authorList>
    </citation>
    <scope>NUCLEOTIDE SEQUENCE</scope>
    <source>
        <strain evidence="1">03SP1</strain>
    </source>
</reference>
<keyword evidence="2" id="KW-1185">Reference proteome</keyword>
<dbReference type="KEGG" id="more:E1B28_010013"/>
<dbReference type="RefSeq" id="XP_043007411.1">
    <property type="nucleotide sequence ID" value="XM_043154951.1"/>
</dbReference>
<dbReference type="EMBL" id="CM032186">
    <property type="protein sequence ID" value="KAG7090941.1"/>
    <property type="molecule type" value="Genomic_DNA"/>
</dbReference>
<proteinExistence type="predicted"/>